<dbReference type="InterPro" id="IPR005475">
    <property type="entry name" value="Transketolase-like_Pyr-bd"/>
</dbReference>
<dbReference type="PANTHER" id="PTHR11624:SF96">
    <property type="entry name" value="PYRUVATE DEHYDROGENASE E1 COMPONENT SUBUNIT BETA, MITOCHONDRIAL"/>
    <property type="match status" value="1"/>
</dbReference>
<evidence type="ECO:0000259" key="7">
    <source>
        <dbReference type="Pfam" id="PF02779"/>
    </source>
</evidence>
<keyword evidence="3 6" id="KW-0560">Oxidoreductase</keyword>
<dbReference type="GO" id="GO:0006086">
    <property type="term" value="P:pyruvate decarboxylation to acetyl-CoA"/>
    <property type="evidence" value="ECO:0007669"/>
    <property type="project" value="InterPro"/>
</dbReference>
<comment type="cofactor">
    <cofactor evidence="1 6">
        <name>thiamine diphosphate</name>
        <dbReference type="ChEBI" id="CHEBI:58937"/>
    </cofactor>
</comment>
<organism evidence="8 9">
    <name type="scientific">Angiostrongylus cantonensis</name>
    <name type="common">Rat lungworm</name>
    <dbReference type="NCBI Taxonomy" id="6313"/>
    <lineage>
        <taxon>Eukaryota</taxon>
        <taxon>Metazoa</taxon>
        <taxon>Ecdysozoa</taxon>
        <taxon>Nematoda</taxon>
        <taxon>Chromadorea</taxon>
        <taxon>Rhabditida</taxon>
        <taxon>Rhabditina</taxon>
        <taxon>Rhabditomorpha</taxon>
        <taxon>Strongyloidea</taxon>
        <taxon>Metastrongylidae</taxon>
        <taxon>Angiostrongylus</taxon>
    </lineage>
</organism>
<proteinExistence type="predicted"/>
<evidence type="ECO:0000256" key="3">
    <source>
        <dbReference type="ARBA" id="ARBA00023002"/>
    </source>
</evidence>
<accession>A0A0K0DR93</accession>
<comment type="function">
    <text evidence="6">The pyruvate dehydrogenase complex catalyzes the overall conversion of pyruvate to acetyl-CoA and CO2.</text>
</comment>
<protein>
    <recommendedName>
        <fullName evidence="6">Pyruvate dehydrogenase E1 component subunit beta</fullName>
        <ecNumber evidence="6">1.2.4.1</ecNumber>
    </recommendedName>
</protein>
<dbReference type="EC" id="1.2.4.1" evidence="6"/>
<evidence type="ECO:0000313" key="9">
    <source>
        <dbReference type="WBParaSite" id="ACAC_0001428201-mRNA-1"/>
    </source>
</evidence>
<evidence type="ECO:0000256" key="4">
    <source>
        <dbReference type="ARBA" id="ARBA00023052"/>
    </source>
</evidence>
<evidence type="ECO:0000256" key="1">
    <source>
        <dbReference type="ARBA" id="ARBA00001964"/>
    </source>
</evidence>
<keyword evidence="4 6" id="KW-0786">Thiamine pyrophosphate</keyword>
<evidence type="ECO:0000313" key="8">
    <source>
        <dbReference type="Proteomes" id="UP000035642"/>
    </source>
</evidence>
<dbReference type="SUPFAM" id="SSF52518">
    <property type="entry name" value="Thiamin diphosphate-binding fold (THDP-binding)"/>
    <property type="match status" value="1"/>
</dbReference>
<comment type="catalytic activity">
    <reaction evidence="6">
        <text>N(6)-[(R)-lipoyl]-L-lysyl-[protein] + pyruvate + H(+) = N(6)-[(R)-S(8)-acetyldihydrolipoyl]-L-lysyl-[protein] + CO2</text>
        <dbReference type="Rhea" id="RHEA:19189"/>
        <dbReference type="Rhea" id="RHEA-COMP:10474"/>
        <dbReference type="Rhea" id="RHEA-COMP:10478"/>
        <dbReference type="ChEBI" id="CHEBI:15361"/>
        <dbReference type="ChEBI" id="CHEBI:15378"/>
        <dbReference type="ChEBI" id="CHEBI:16526"/>
        <dbReference type="ChEBI" id="CHEBI:83099"/>
        <dbReference type="ChEBI" id="CHEBI:83111"/>
        <dbReference type="EC" id="1.2.4.1"/>
    </reaction>
</comment>
<keyword evidence="5" id="KW-0496">Mitochondrion</keyword>
<dbReference type="WBParaSite" id="ACAC_0001428201-mRNA-1">
    <property type="protein sequence ID" value="ACAC_0001428201-mRNA-1"/>
    <property type="gene ID" value="ACAC_0001428201"/>
</dbReference>
<reference evidence="8" key="1">
    <citation type="submission" date="2012-09" db="EMBL/GenBank/DDBJ databases">
        <authorList>
            <person name="Martin A.A."/>
        </authorList>
    </citation>
    <scope>NUCLEOTIDE SEQUENCE</scope>
</reference>
<evidence type="ECO:0000256" key="2">
    <source>
        <dbReference type="ARBA" id="ARBA00004173"/>
    </source>
</evidence>
<evidence type="ECO:0000256" key="6">
    <source>
        <dbReference type="RuleBase" id="RU364074"/>
    </source>
</evidence>
<dbReference type="AlphaFoldDB" id="A0A0K0DR93"/>
<feature type="domain" description="Transketolase-like pyrimidine-binding" evidence="7">
    <location>
        <begin position="31"/>
        <end position="93"/>
    </location>
</feature>
<dbReference type="PANTHER" id="PTHR11624">
    <property type="entry name" value="DEHYDROGENASE RELATED"/>
    <property type="match status" value="1"/>
</dbReference>
<dbReference type="InterPro" id="IPR029061">
    <property type="entry name" value="THDP-binding"/>
</dbReference>
<keyword evidence="6" id="KW-0670">Pyruvate</keyword>
<dbReference type="Gene3D" id="3.40.50.970">
    <property type="match status" value="1"/>
</dbReference>
<dbReference type="Pfam" id="PF02779">
    <property type="entry name" value="Transket_pyr"/>
    <property type="match status" value="1"/>
</dbReference>
<name>A0A0K0DR93_ANGCA</name>
<sequence length="121" mass="13863">MVEIKVYSYGSTEMIFVNCVLTLIVLNSCALTVREALNQALHEEVKRDDRVFLIGEDVAQFDGVYKVTKGLWKKYGDDRIIDTPITEMGFTGNMSFSQRFYVCKRLILDEITENFKANGFS</sequence>
<dbReference type="STRING" id="6313.A0A0K0DR93"/>
<dbReference type="GO" id="GO:0005739">
    <property type="term" value="C:mitochondrion"/>
    <property type="evidence" value="ECO:0007669"/>
    <property type="project" value="UniProtKB-SubCell"/>
</dbReference>
<reference evidence="9" key="2">
    <citation type="submission" date="2017-02" db="UniProtKB">
        <authorList>
            <consortium name="WormBaseParasite"/>
        </authorList>
    </citation>
    <scope>IDENTIFICATION</scope>
</reference>
<dbReference type="GO" id="GO:0004739">
    <property type="term" value="F:pyruvate dehydrogenase (acetyl-transferring) activity"/>
    <property type="evidence" value="ECO:0007669"/>
    <property type="project" value="UniProtKB-UniRule"/>
</dbReference>
<dbReference type="Proteomes" id="UP000035642">
    <property type="component" value="Unassembled WGS sequence"/>
</dbReference>
<keyword evidence="8" id="KW-1185">Reference proteome</keyword>
<evidence type="ECO:0000256" key="5">
    <source>
        <dbReference type="ARBA" id="ARBA00023128"/>
    </source>
</evidence>
<dbReference type="InterPro" id="IPR027110">
    <property type="entry name" value="PDHB_mito-type"/>
</dbReference>
<comment type="subcellular location">
    <subcellularLocation>
        <location evidence="2">Mitochondrion</location>
    </subcellularLocation>
</comment>